<accession>A0A174Z9E7</accession>
<comment type="similarity">
    <text evidence="6">Belongs to the transketolase family. DXPS subfamily.</text>
</comment>
<dbReference type="SMART" id="SM00861">
    <property type="entry name" value="Transket_pyr"/>
    <property type="match status" value="1"/>
</dbReference>
<dbReference type="CDD" id="cd02007">
    <property type="entry name" value="TPP_DXS"/>
    <property type="match status" value="1"/>
</dbReference>
<evidence type="ECO:0000256" key="3">
    <source>
        <dbReference type="ARBA" id="ARBA00022723"/>
    </source>
</evidence>
<dbReference type="NCBIfam" id="NF003933">
    <property type="entry name" value="PRK05444.2-2"/>
    <property type="match status" value="1"/>
</dbReference>
<keyword evidence="3 6" id="KW-0479">Metal-binding</keyword>
<dbReference type="InterPro" id="IPR005475">
    <property type="entry name" value="Transketolase-like_Pyr-bd"/>
</dbReference>
<evidence type="ECO:0000256" key="6">
    <source>
        <dbReference type="HAMAP-Rule" id="MF_00315"/>
    </source>
</evidence>
<gene>
    <name evidence="8" type="primary">dxs_1</name>
    <name evidence="6" type="synonym">dxs</name>
    <name evidence="8" type="ORF">ERS852540_00139</name>
</gene>
<feature type="domain" description="Transketolase-like pyrimidine-binding" evidence="7">
    <location>
        <begin position="310"/>
        <end position="476"/>
    </location>
</feature>
<evidence type="ECO:0000259" key="7">
    <source>
        <dbReference type="SMART" id="SM00861"/>
    </source>
</evidence>
<feature type="binding site" evidence="6">
    <location>
        <begin position="145"/>
        <end position="146"/>
    </location>
    <ligand>
        <name>thiamine diphosphate</name>
        <dbReference type="ChEBI" id="CHEBI:58937"/>
    </ligand>
</feature>
<evidence type="ECO:0000256" key="4">
    <source>
        <dbReference type="ARBA" id="ARBA00022842"/>
    </source>
</evidence>
<dbReference type="InterPro" id="IPR005477">
    <property type="entry name" value="Dxylulose-5-P_synthase"/>
</dbReference>
<evidence type="ECO:0000313" key="9">
    <source>
        <dbReference type="Proteomes" id="UP000095662"/>
    </source>
</evidence>
<keyword evidence="4 6" id="KW-0460">Magnesium</keyword>
<dbReference type="HAMAP" id="MF_00315">
    <property type="entry name" value="DXP_synth"/>
    <property type="match status" value="1"/>
</dbReference>
<feature type="binding site" evidence="6">
    <location>
        <begin position="113"/>
        <end position="115"/>
    </location>
    <ligand>
        <name>thiamine diphosphate</name>
        <dbReference type="ChEBI" id="CHEBI:58937"/>
    </ligand>
</feature>
<dbReference type="Pfam" id="PF02779">
    <property type="entry name" value="Transket_pyr"/>
    <property type="match status" value="1"/>
</dbReference>
<dbReference type="Proteomes" id="UP000095662">
    <property type="component" value="Unassembled WGS sequence"/>
</dbReference>
<dbReference type="GO" id="GO:0009228">
    <property type="term" value="P:thiamine biosynthetic process"/>
    <property type="evidence" value="ECO:0007669"/>
    <property type="project" value="UniProtKB-UniRule"/>
</dbReference>
<evidence type="ECO:0000313" key="8">
    <source>
        <dbReference type="EMBL" id="CUQ80888.1"/>
    </source>
</evidence>
<reference evidence="8 9" key="1">
    <citation type="submission" date="2015-09" db="EMBL/GenBank/DDBJ databases">
        <authorList>
            <consortium name="Pathogen Informatics"/>
        </authorList>
    </citation>
    <scope>NUCLEOTIDE SEQUENCE [LARGE SCALE GENOMIC DNA]</scope>
    <source>
        <strain evidence="8 9">2789STDY5834928</strain>
    </source>
</reference>
<feature type="binding site" evidence="6">
    <location>
        <position position="173"/>
    </location>
    <ligand>
        <name>Mg(2+)</name>
        <dbReference type="ChEBI" id="CHEBI:18420"/>
    </ligand>
</feature>
<comment type="cofactor">
    <cofactor evidence="6">
        <name>Mg(2+)</name>
        <dbReference type="ChEBI" id="CHEBI:18420"/>
    </cofactor>
    <text evidence="6">Binds 1 Mg(2+) ion per subunit.</text>
</comment>
<comment type="catalytic activity">
    <reaction evidence="6">
        <text>D-glyceraldehyde 3-phosphate + pyruvate + H(+) = 1-deoxy-D-xylulose 5-phosphate + CO2</text>
        <dbReference type="Rhea" id="RHEA:12605"/>
        <dbReference type="ChEBI" id="CHEBI:15361"/>
        <dbReference type="ChEBI" id="CHEBI:15378"/>
        <dbReference type="ChEBI" id="CHEBI:16526"/>
        <dbReference type="ChEBI" id="CHEBI:57792"/>
        <dbReference type="ChEBI" id="CHEBI:59776"/>
        <dbReference type="EC" id="2.2.1.7"/>
    </reaction>
</comment>
<proteinExistence type="inferred from homology"/>
<feature type="binding site" evidence="6">
    <location>
        <position position="361"/>
    </location>
    <ligand>
        <name>thiamine diphosphate</name>
        <dbReference type="ChEBI" id="CHEBI:58937"/>
    </ligand>
</feature>
<comment type="cofactor">
    <cofactor evidence="6">
        <name>thiamine diphosphate</name>
        <dbReference type="ChEBI" id="CHEBI:58937"/>
    </cofactor>
    <text evidence="6">Binds 1 thiamine pyrophosphate per subunit.</text>
</comment>
<dbReference type="GO" id="GO:0005829">
    <property type="term" value="C:cytosol"/>
    <property type="evidence" value="ECO:0007669"/>
    <property type="project" value="TreeGrafter"/>
</dbReference>
<dbReference type="EC" id="2.2.1.7" evidence="6"/>
<dbReference type="GO" id="GO:0019288">
    <property type="term" value="P:isopentenyl diphosphate biosynthetic process, methylerythritol 4-phosphate pathway"/>
    <property type="evidence" value="ECO:0007669"/>
    <property type="project" value="TreeGrafter"/>
</dbReference>
<feature type="binding site" evidence="6">
    <location>
        <position position="173"/>
    </location>
    <ligand>
        <name>thiamine diphosphate</name>
        <dbReference type="ChEBI" id="CHEBI:58937"/>
    </ligand>
</feature>
<dbReference type="EMBL" id="CZBY01000001">
    <property type="protein sequence ID" value="CUQ80888.1"/>
    <property type="molecule type" value="Genomic_DNA"/>
</dbReference>
<feature type="binding site" evidence="6">
    <location>
        <position position="284"/>
    </location>
    <ligand>
        <name>thiamine diphosphate</name>
        <dbReference type="ChEBI" id="CHEBI:58937"/>
    </ligand>
</feature>
<dbReference type="PANTHER" id="PTHR43322">
    <property type="entry name" value="1-D-DEOXYXYLULOSE 5-PHOSPHATE SYNTHASE-RELATED"/>
    <property type="match status" value="1"/>
</dbReference>
<dbReference type="Pfam" id="PF13292">
    <property type="entry name" value="DXP_synthase_N"/>
    <property type="match status" value="1"/>
</dbReference>
<dbReference type="GO" id="GO:0008661">
    <property type="term" value="F:1-deoxy-D-xylulose-5-phosphate synthase activity"/>
    <property type="evidence" value="ECO:0007669"/>
    <property type="project" value="UniProtKB-UniRule"/>
</dbReference>
<feature type="binding site" evidence="6">
    <location>
        <position position="144"/>
    </location>
    <ligand>
        <name>Mg(2+)</name>
        <dbReference type="ChEBI" id="CHEBI:18420"/>
    </ligand>
</feature>
<dbReference type="AlphaFoldDB" id="A0A174Z9E7"/>
<evidence type="ECO:0000256" key="1">
    <source>
        <dbReference type="ARBA" id="ARBA00011738"/>
    </source>
</evidence>
<keyword evidence="5 6" id="KW-0786">Thiamine pyrophosphate</keyword>
<comment type="function">
    <text evidence="6">Catalyzes the acyloin condensation reaction between C atoms 2 and 3 of pyruvate and glyceraldehyde 3-phosphate to yield 1-deoxy-D-xylulose-5-phosphate (DXP).</text>
</comment>
<evidence type="ECO:0000256" key="2">
    <source>
        <dbReference type="ARBA" id="ARBA00022679"/>
    </source>
</evidence>
<comment type="pathway">
    <text evidence="6">Metabolic intermediate biosynthesis; 1-deoxy-D-xylulose 5-phosphate biosynthesis; 1-deoxy-D-xylulose 5-phosphate from D-glyceraldehyde 3-phosphate and pyruvate: step 1/1.</text>
</comment>
<comment type="subunit">
    <text evidence="1 6">Homodimer.</text>
</comment>
<dbReference type="CDD" id="cd07033">
    <property type="entry name" value="TPP_PYR_DXS_TK_like"/>
    <property type="match status" value="1"/>
</dbReference>
<name>A0A174Z9E7_9FIRM</name>
<dbReference type="GO" id="GO:0030976">
    <property type="term" value="F:thiamine pyrophosphate binding"/>
    <property type="evidence" value="ECO:0007669"/>
    <property type="project" value="UniProtKB-UniRule"/>
</dbReference>
<dbReference type="GO" id="GO:0000287">
    <property type="term" value="F:magnesium ion binding"/>
    <property type="evidence" value="ECO:0007669"/>
    <property type="project" value="UniProtKB-UniRule"/>
</dbReference>
<evidence type="ECO:0000256" key="5">
    <source>
        <dbReference type="ARBA" id="ARBA00023052"/>
    </source>
</evidence>
<dbReference type="SUPFAM" id="SSF52518">
    <property type="entry name" value="Thiamin diphosphate-binding fold (THDP-binding)"/>
    <property type="match status" value="1"/>
</dbReference>
<dbReference type="InterPro" id="IPR029061">
    <property type="entry name" value="THDP-binding"/>
</dbReference>
<dbReference type="InterPro" id="IPR049557">
    <property type="entry name" value="Transketolase_CS"/>
</dbReference>
<sequence length="599" mass="65533">MILKNDMSAEYLKSLTPEQRKKLCSEIRQLLVKTVTVNGGHLASNLGTVELTVAMHTVFDSPKDKFVFDVGHQSYTHKIITGRAGKMNTLRCEGGISGFPKAEESEHDAFIGGHSSISISAALGIAEAMRSDGDDHSVVAVIGDGALTGGEAYEGLNNAGKSRCNLIVVLNDNEMSISKNTGALALYLAQIRSTRKYYSTKNSVKNVLDKTPIIGKGIGKAVKGTKQLLKYAIYHSNLFEDLGFKYLGPIDGHNLDELTEALMVAKMMQRPCLVHIYTKKGKGYAPAEDNSGEYHGLPPKKDDDNNCKGECFTDAFGKALLSFADKDNSIYAVTAAMKYGTGLQHFYKAFPERFFDVGIAEQHAVTFSAGLASQGKLPVFAVYSSFLQRSYDQLIHDCAIEKRHIVLGIDRAGFVGEDGETHHGLFDVAMLTTVPGVTVYSPSDTAELSQCLEQALYKDKGIVAVRYPRGCELYRSGTKAYSDFRHVSNKSRKLIFTYGRISAYAYTIHGVDVLQAIKIFPIYDEIIDICLAYDEIYAFEEGEREGGIAQKLCTALALAGFKGRFTITAVDGFVRHADVATQLHNAMLDADGMRKITGE</sequence>
<dbReference type="GO" id="GO:0016114">
    <property type="term" value="P:terpenoid biosynthetic process"/>
    <property type="evidence" value="ECO:0007669"/>
    <property type="project" value="UniProtKB-UniRule"/>
</dbReference>
<feature type="binding site" evidence="6">
    <location>
        <position position="72"/>
    </location>
    <ligand>
        <name>thiamine diphosphate</name>
        <dbReference type="ChEBI" id="CHEBI:58937"/>
    </ligand>
</feature>
<protein>
    <recommendedName>
        <fullName evidence="6">1-deoxy-D-xylulose-5-phosphate synthase</fullName>
        <ecNumber evidence="6">2.2.1.7</ecNumber>
    </recommendedName>
    <alternativeName>
        <fullName evidence="6">1-deoxyxylulose-5-phosphate synthase</fullName>
        <shortName evidence="6">DXP synthase</shortName>
        <shortName evidence="6">DXPS</shortName>
    </alternativeName>
</protein>
<dbReference type="PROSITE" id="PS00801">
    <property type="entry name" value="TRANSKETOLASE_1"/>
    <property type="match status" value="1"/>
</dbReference>
<dbReference type="STRING" id="39492.ERS852540_00139"/>
<keyword evidence="6" id="KW-0784">Thiamine biosynthesis</keyword>
<dbReference type="Gene3D" id="3.40.50.970">
    <property type="match status" value="2"/>
</dbReference>
<keyword evidence="2 6" id="KW-0808">Transferase</keyword>
<dbReference type="UniPathway" id="UPA00064">
    <property type="reaction ID" value="UER00091"/>
</dbReference>
<dbReference type="PANTHER" id="PTHR43322:SF5">
    <property type="entry name" value="1-DEOXY-D-XYLULOSE-5-PHOSPHATE SYNTHASE, CHLOROPLASTIC"/>
    <property type="match status" value="1"/>
</dbReference>
<organism evidence="8 9">
    <name type="scientific">[Eubacterium] siraeum</name>
    <dbReference type="NCBI Taxonomy" id="39492"/>
    <lineage>
        <taxon>Bacteria</taxon>
        <taxon>Bacillati</taxon>
        <taxon>Bacillota</taxon>
        <taxon>Clostridia</taxon>
        <taxon>Eubacteriales</taxon>
        <taxon>Oscillospiraceae</taxon>
        <taxon>Oscillospiraceae incertae sedis</taxon>
    </lineage>
</organism>
<dbReference type="NCBIfam" id="TIGR00204">
    <property type="entry name" value="dxs"/>
    <property type="match status" value="1"/>
</dbReference>
<keyword evidence="6" id="KW-0414">Isoprene biosynthesis</keyword>